<name>A0A7U4J753_9SPHN</name>
<evidence type="ECO:0000256" key="1">
    <source>
        <dbReference type="ARBA" id="ARBA00022801"/>
    </source>
</evidence>
<proteinExistence type="predicted"/>
<dbReference type="OrthoDB" id="9771666at2"/>
<reference evidence="3 4" key="2">
    <citation type="submission" date="2015-02" db="EMBL/GenBank/DDBJ databases">
        <title>The complete genome of Sphingomonas hengshuiensis sp. WHSC-8 isolated from soil of Hengshui Lake.</title>
        <authorList>
            <person name="Wei S."/>
            <person name="Guo J."/>
            <person name="Su C."/>
            <person name="Wu R."/>
            <person name="Zhang Z."/>
            <person name="Liang K."/>
            <person name="Li H."/>
            <person name="Wang T."/>
            <person name="Liu H."/>
            <person name="Zhang C."/>
            <person name="Li Z."/>
            <person name="Wang Q."/>
            <person name="Meng J."/>
        </authorList>
    </citation>
    <scope>NUCLEOTIDE SEQUENCE [LARGE SCALE GENOMIC DNA]</scope>
    <source>
        <strain evidence="3 4">WHSC-8</strain>
    </source>
</reference>
<dbReference type="KEGG" id="sphi:TS85_05670"/>
<organism evidence="3 4">
    <name type="scientific">Sphingomonas hengshuiensis</name>
    <dbReference type="NCBI Taxonomy" id="1609977"/>
    <lineage>
        <taxon>Bacteria</taxon>
        <taxon>Pseudomonadati</taxon>
        <taxon>Pseudomonadota</taxon>
        <taxon>Alphaproteobacteria</taxon>
        <taxon>Sphingomonadales</taxon>
        <taxon>Sphingomonadaceae</taxon>
        <taxon>Sphingomonas</taxon>
    </lineage>
</organism>
<dbReference type="PANTHER" id="PTHR48081:SF33">
    <property type="entry name" value="KYNURENINE FORMAMIDASE"/>
    <property type="match status" value="1"/>
</dbReference>
<dbReference type="Gene3D" id="3.40.50.1820">
    <property type="entry name" value="alpha/beta hydrolase"/>
    <property type="match status" value="1"/>
</dbReference>
<dbReference type="InterPro" id="IPR013094">
    <property type="entry name" value="AB_hydrolase_3"/>
</dbReference>
<dbReference type="Pfam" id="PF07859">
    <property type="entry name" value="Abhydrolase_3"/>
    <property type="match status" value="1"/>
</dbReference>
<dbReference type="Proteomes" id="UP000032300">
    <property type="component" value="Chromosome"/>
</dbReference>
<dbReference type="RefSeq" id="WP_044330931.1">
    <property type="nucleotide sequence ID" value="NZ_CP010836.1"/>
</dbReference>
<reference evidence="3 4" key="1">
    <citation type="journal article" date="2015" name="Int. J. Syst. Evol. Microbiol.">
        <title>Sphingomonas hengshuiensis sp. nov., isolated from lake wetland.</title>
        <authorList>
            <person name="Wei S."/>
            <person name="Wang T."/>
            <person name="Liu H."/>
            <person name="Zhang C."/>
            <person name="Guo J."/>
            <person name="Wang Q."/>
            <person name="Liang K."/>
            <person name="Zhang Z."/>
        </authorList>
    </citation>
    <scope>NUCLEOTIDE SEQUENCE [LARGE SCALE GENOMIC DNA]</scope>
    <source>
        <strain evidence="3 4">WHSC-8</strain>
    </source>
</reference>
<evidence type="ECO:0000313" key="3">
    <source>
        <dbReference type="EMBL" id="AJP71377.1"/>
    </source>
</evidence>
<protein>
    <recommendedName>
        <fullName evidence="2">Alpha/beta hydrolase fold-3 domain-containing protein</fullName>
    </recommendedName>
</protein>
<sequence length="292" mass="30866">MSPDLRERIAALGTELSLPMMQATQALFAERHGGFDPAVEVTQDVAYGAHPRHRIDLFRRPGADRAPILLYVHGGGFVQGDKRSPLGLPFYQNVGDFAARHGLLGVTMTYRLAPDARWPAGPEDVAAAIAWLRENSAEYGGDPDRLFLAGSSAGAVHVASYVAHSRFHVAPGGGVAGAILLSCVFDCASADANAFHRAYYGDDPAAYAEASTRAGLIASAVPLLATVAEFDVADFQHQAAQFVAEWHAAKGSFAPMLRLAGHNHLSPALSLGSSEDAVGRALLDFIAAHART</sequence>
<dbReference type="EMBL" id="CP010836">
    <property type="protein sequence ID" value="AJP71377.1"/>
    <property type="molecule type" value="Genomic_DNA"/>
</dbReference>
<dbReference type="InterPro" id="IPR050300">
    <property type="entry name" value="GDXG_lipolytic_enzyme"/>
</dbReference>
<accession>A0A7U4J753</accession>
<feature type="domain" description="Alpha/beta hydrolase fold-3" evidence="2">
    <location>
        <begin position="69"/>
        <end position="206"/>
    </location>
</feature>
<evidence type="ECO:0000259" key="2">
    <source>
        <dbReference type="Pfam" id="PF07859"/>
    </source>
</evidence>
<evidence type="ECO:0000313" key="4">
    <source>
        <dbReference type="Proteomes" id="UP000032300"/>
    </source>
</evidence>
<dbReference type="PANTHER" id="PTHR48081">
    <property type="entry name" value="AB HYDROLASE SUPERFAMILY PROTEIN C4A8.06C"/>
    <property type="match status" value="1"/>
</dbReference>
<keyword evidence="4" id="KW-1185">Reference proteome</keyword>
<dbReference type="SUPFAM" id="SSF53474">
    <property type="entry name" value="alpha/beta-Hydrolases"/>
    <property type="match status" value="1"/>
</dbReference>
<keyword evidence="1" id="KW-0378">Hydrolase</keyword>
<gene>
    <name evidence="3" type="ORF">TS85_05670</name>
</gene>
<dbReference type="GO" id="GO:0016787">
    <property type="term" value="F:hydrolase activity"/>
    <property type="evidence" value="ECO:0007669"/>
    <property type="project" value="UniProtKB-KW"/>
</dbReference>
<dbReference type="AlphaFoldDB" id="A0A7U4J753"/>
<dbReference type="InterPro" id="IPR029058">
    <property type="entry name" value="AB_hydrolase_fold"/>
</dbReference>